<sequence>MRCHTFQSQSGKRVNLNTQPEQSNRTSLYDSDQIFYYSDSTVKKKSQSGGNRQTAIANV</sequence>
<proteinExistence type="predicted"/>
<feature type="region of interest" description="Disordered" evidence="1">
    <location>
        <begin position="1"/>
        <end position="27"/>
    </location>
</feature>
<name>A0ABQ9Z5Z2_9CRUS</name>
<reference evidence="2 3" key="1">
    <citation type="journal article" date="2023" name="Nucleic Acids Res.">
        <title>The hologenome of Daphnia magna reveals possible DNA methylation and microbiome-mediated evolution of the host genome.</title>
        <authorList>
            <person name="Chaturvedi A."/>
            <person name="Li X."/>
            <person name="Dhandapani V."/>
            <person name="Marshall H."/>
            <person name="Kissane S."/>
            <person name="Cuenca-Cambronero M."/>
            <person name="Asole G."/>
            <person name="Calvet F."/>
            <person name="Ruiz-Romero M."/>
            <person name="Marangio P."/>
            <person name="Guigo R."/>
            <person name="Rago D."/>
            <person name="Mirbahai L."/>
            <person name="Eastwood N."/>
            <person name="Colbourne J.K."/>
            <person name="Zhou J."/>
            <person name="Mallon E."/>
            <person name="Orsini L."/>
        </authorList>
    </citation>
    <scope>NUCLEOTIDE SEQUENCE [LARGE SCALE GENOMIC DNA]</scope>
    <source>
        <strain evidence="2">LRV0_1</strain>
    </source>
</reference>
<dbReference type="EMBL" id="JAOYFB010000002">
    <property type="protein sequence ID" value="KAK4008296.1"/>
    <property type="molecule type" value="Genomic_DNA"/>
</dbReference>
<dbReference type="Proteomes" id="UP001234178">
    <property type="component" value="Unassembled WGS sequence"/>
</dbReference>
<evidence type="ECO:0000256" key="1">
    <source>
        <dbReference type="SAM" id="MobiDB-lite"/>
    </source>
</evidence>
<comment type="caution">
    <text evidence="2">The sequence shown here is derived from an EMBL/GenBank/DDBJ whole genome shotgun (WGS) entry which is preliminary data.</text>
</comment>
<keyword evidence="3" id="KW-1185">Reference proteome</keyword>
<evidence type="ECO:0000313" key="3">
    <source>
        <dbReference type="Proteomes" id="UP001234178"/>
    </source>
</evidence>
<protein>
    <submittedName>
        <fullName evidence="2">Uncharacterized protein</fullName>
    </submittedName>
</protein>
<gene>
    <name evidence="2" type="ORF">OUZ56_013439</name>
</gene>
<organism evidence="2 3">
    <name type="scientific">Daphnia magna</name>
    <dbReference type="NCBI Taxonomy" id="35525"/>
    <lineage>
        <taxon>Eukaryota</taxon>
        <taxon>Metazoa</taxon>
        <taxon>Ecdysozoa</taxon>
        <taxon>Arthropoda</taxon>
        <taxon>Crustacea</taxon>
        <taxon>Branchiopoda</taxon>
        <taxon>Diplostraca</taxon>
        <taxon>Cladocera</taxon>
        <taxon>Anomopoda</taxon>
        <taxon>Daphniidae</taxon>
        <taxon>Daphnia</taxon>
    </lineage>
</organism>
<evidence type="ECO:0000313" key="2">
    <source>
        <dbReference type="EMBL" id="KAK4008296.1"/>
    </source>
</evidence>
<accession>A0ABQ9Z5Z2</accession>